<reference evidence="1 2" key="1">
    <citation type="submission" date="2019-06" db="EMBL/GenBank/DDBJ databases">
        <title>Genomic insights into carbon and energy metabolism of Deferribacter autotrophicus revealed new metabolic traits in the phylum Deferribacteres.</title>
        <authorList>
            <person name="Slobodkin A.I."/>
            <person name="Slobodkina G.B."/>
            <person name="Allioux M."/>
            <person name="Alain K."/>
            <person name="Jebbar M."/>
            <person name="Shadrin V."/>
            <person name="Kublanov I.V."/>
            <person name="Toshchakov S.V."/>
            <person name="Bonch-Osmolovskaya E.A."/>
        </authorList>
    </citation>
    <scope>NUCLEOTIDE SEQUENCE [LARGE SCALE GENOMIC DNA]</scope>
    <source>
        <strain evidence="1 2">SL50</strain>
    </source>
</reference>
<name>A0A5A8F8T4_9BACT</name>
<evidence type="ECO:0000313" key="2">
    <source>
        <dbReference type="Proteomes" id="UP000322876"/>
    </source>
</evidence>
<evidence type="ECO:0000313" key="1">
    <source>
        <dbReference type="EMBL" id="KAA0259226.1"/>
    </source>
</evidence>
<dbReference type="OrthoDB" id="9792289at2"/>
<dbReference type="Gene3D" id="3.30.200.100">
    <property type="entry name" value="MucB/RseB, C-terminal domain"/>
    <property type="match status" value="1"/>
</dbReference>
<comment type="caution">
    <text evidence="1">The sequence shown here is derived from an EMBL/GenBank/DDBJ whole genome shotgun (WGS) entry which is preliminary data.</text>
</comment>
<proteinExistence type="predicted"/>
<accession>A0A5A8F8T4</accession>
<dbReference type="RefSeq" id="WP_149265481.1">
    <property type="nucleotide sequence ID" value="NZ_VFJB01000002.1"/>
</dbReference>
<protein>
    <recommendedName>
        <fullName evidence="3">MucB/RseB C-terminal domain-containing protein</fullName>
    </recommendedName>
</protein>
<keyword evidence="2" id="KW-1185">Reference proteome</keyword>
<dbReference type="Proteomes" id="UP000322876">
    <property type="component" value="Unassembled WGS sequence"/>
</dbReference>
<organism evidence="1 2">
    <name type="scientific">Deferribacter autotrophicus</name>
    <dbReference type="NCBI Taxonomy" id="500465"/>
    <lineage>
        <taxon>Bacteria</taxon>
        <taxon>Pseudomonadati</taxon>
        <taxon>Deferribacterota</taxon>
        <taxon>Deferribacteres</taxon>
        <taxon>Deferribacterales</taxon>
        <taxon>Deferribacteraceae</taxon>
        <taxon>Deferribacter</taxon>
    </lineage>
</organism>
<dbReference type="EMBL" id="VFJB01000002">
    <property type="protein sequence ID" value="KAA0259226.1"/>
    <property type="molecule type" value="Genomic_DNA"/>
</dbReference>
<gene>
    <name evidence="1" type="ORF">FHQ18_01885</name>
</gene>
<sequence length="249" mass="29809">MKNKLIFNKLFLISNIIFLIFSISIKIGYAKTHIEGVSIKIALDEHHYITLDFEKETYKEKYLKNTVVNLVNDFFDAGAISSEYYSEKMSFKKIGDSQYRIYEYYSVFNDRFNHVIWTYKDNRIFKHEVYDLSKKLLYSYTFNLLRSNEFVKRSKRVCSGCYFYKGFKLIYKGKNVEGENQLLFTDGLNSFSVFWKKGEREVQTVRRIVLGNYMLREYLNGYIFTVVGTIPYFEMENIIKYLIKKEVIK</sequence>
<evidence type="ECO:0008006" key="3">
    <source>
        <dbReference type="Google" id="ProtNLM"/>
    </source>
</evidence>
<dbReference type="InterPro" id="IPR038484">
    <property type="entry name" value="MucB/RseB_C_sf"/>
</dbReference>
<dbReference type="AlphaFoldDB" id="A0A5A8F8T4"/>